<gene>
    <name evidence="1" type="ORF">C2869_06165</name>
</gene>
<name>A0A2S0VPA8_9ALTE</name>
<evidence type="ECO:0000313" key="2">
    <source>
        <dbReference type="Proteomes" id="UP000244441"/>
    </source>
</evidence>
<dbReference type="EMBL" id="CP026604">
    <property type="protein sequence ID" value="AWB66048.1"/>
    <property type="molecule type" value="Genomic_DNA"/>
</dbReference>
<dbReference type="Proteomes" id="UP000244441">
    <property type="component" value="Chromosome"/>
</dbReference>
<accession>A0A2S0VPA8</accession>
<protein>
    <submittedName>
        <fullName evidence="1">Uncharacterized protein</fullName>
    </submittedName>
</protein>
<dbReference type="AlphaFoldDB" id="A0A2S0VPA8"/>
<sequence>MTIFNGCWKPAKNQYLPFEEELTDWKQAKEEELRDEFNVSEDEELPEELMNEIKGDPDFIVVENDNLSMRINGVDFSCIAHPHEAGIEFSYELEGEIAYVQFGYGELYQDENDQIVCRLVFHCPDTEEYLIQITATDNH</sequence>
<dbReference type="KEGG" id="cate:C2869_06165"/>
<keyword evidence="2" id="KW-1185">Reference proteome</keyword>
<reference evidence="1 2" key="1">
    <citation type="submission" date="2018-01" db="EMBL/GenBank/DDBJ databases">
        <title>Genome sequence of a Cantenovulum-like bacteria.</title>
        <authorList>
            <person name="Tan W.R."/>
            <person name="Lau N.-S."/>
            <person name="Go F."/>
            <person name="Amirul A.-A.A."/>
        </authorList>
    </citation>
    <scope>NUCLEOTIDE SEQUENCE [LARGE SCALE GENOMIC DNA]</scope>
    <source>
        <strain evidence="1 2">CCB-QB4</strain>
    </source>
</reference>
<evidence type="ECO:0000313" key="1">
    <source>
        <dbReference type="EMBL" id="AWB66048.1"/>
    </source>
</evidence>
<organism evidence="1 2">
    <name type="scientific">Saccharobesus litoralis</name>
    <dbReference type="NCBI Taxonomy" id="2172099"/>
    <lineage>
        <taxon>Bacteria</taxon>
        <taxon>Pseudomonadati</taxon>
        <taxon>Pseudomonadota</taxon>
        <taxon>Gammaproteobacteria</taxon>
        <taxon>Alteromonadales</taxon>
        <taxon>Alteromonadaceae</taxon>
        <taxon>Saccharobesus</taxon>
    </lineage>
</organism>
<dbReference type="RefSeq" id="WP_108602120.1">
    <property type="nucleotide sequence ID" value="NZ_CP026604.1"/>
</dbReference>
<proteinExistence type="predicted"/>